<dbReference type="NCBIfam" id="TIGR03358">
    <property type="entry name" value="VI_chp_5"/>
    <property type="match status" value="1"/>
</dbReference>
<dbReference type="PANTHER" id="PTHR35850">
    <property type="entry name" value="CYTOPLASMIC PROTEIN-RELATED"/>
    <property type="match status" value="1"/>
</dbReference>
<evidence type="ECO:0000256" key="1">
    <source>
        <dbReference type="SAM" id="MobiDB-lite"/>
    </source>
</evidence>
<comment type="caution">
    <text evidence="2">The sequence shown here is derived from an EMBL/GenBank/DDBJ whole genome shotgun (WGS) entry which is preliminary data.</text>
</comment>
<dbReference type="EMBL" id="JARRAG010000002">
    <property type="protein sequence ID" value="MDG3005784.1"/>
    <property type="molecule type" value="Genomic_DNA"/>
</dbReference>
<protein>
    <submittedName>
        <fullName evidence="2">Type VI secretion system contractile sheath small subunit</fullName>
    </submittedName>
</protein>
<dbReference type="Proteomes" id="UP001216907">
    <property type="component" value="Unassembled WGS sequence"/>
</dbReference>
<organism evidence="2 3">
    <name type="scientific">Paludisphaera mucosa</name>
    <dbReference type="NCBI Taxonomy" id="3030827"/>
    <lineage>
        <taxon>Bacteria</taxon>
        <taxon>Pseudomonadati</taxon>
        <taxon>Planctomycetota</taxon>
        <taxon>Planctomycetia</taxon>
        <taxon>Isosphaerales</taxon>
        <taxon>Isosphaeraceae</taxon>
        <taxon>Paludisphaera</taxon>
    </lineage>
</organism>
<dbReference type="InterPro" id="IPR008312">
    <property type="entry name" value="T6SS_TssB1"/>
</dbReference>
<feature type="region of interest" description="Disordered" evidence="1">
    <location>
        <begin position="163"/>
        <end position="183"/>
    </location>
</feature>
<accession>A0ABT6FDY1</accession>
<gene>
    <name evidence="2" type="primary">tssB</name>
    <name evidence="2" type="ORF">PZE19_18510</name>
</gene>
<dbReference type="RefSeq" id="WP_277862114.1">
    <property type="nucleotide sequence ID" value="NZ_JARRAG010000002.1"/>
</dbReference>
<reference evidence="2 3" key="1">
    <citation type="submission" date="2023-03" db="EMBL/GenBank/DDBJ databases">
        <title>Paludisphaera mucosa sp. nov. a novel planctomycete from northern fen.</title>
        <authorList>
            <person name="Ivanova A."/>
        </authorList>
    </citation>
    <scope>NUCLEOTIDE SEQUENCE [LARGE SCALE GENOMIC DNA]</scope>
    <source>
        <strain evidence="2 3">Pla2</strain>
    </source>
</reference>
<keyword evidence="3" id="KW-1185">Reference proteome</keyword>
<dbReference type="Pfam" id="PF05591">
    <property type="entry name" value="T6SS_VipA"/>
    <property type="match status" value="1"/>
</dbReference>
<name>A0ABT6FDY1_9BACT</name>
<evidence type="ECO:0000313" key="3">
    <source>
        <dbReference type="Proteomes" id="UP001216907"/>
    </source>
</evidence>
<evidence type="ECO:0000313" key="2">
    <source>
        <dbReference type="EMBL" id="MDG3005784.1"/>
    </source>
</evidence>
<dbReference type="PANTHER" id="PTHR35850:SF1">
    <property type="entry name" value="TYPE VI SECRETION SYSTEM SHEATH PROTEIN TSSB1"/>
    <property type="match status" value="1"/>
</dbReference>
<proteinExistence type="predicted"/>
<sequence>MPRDESLQHKLDRVRPPRVQITYDVEIGGAQVKKELPFVLGVLADLAGHPDPDAPPLPELKDEKRKFVEINRDSFDRVMKGIKPRLALRVDNAIQGDGTKLGVELKFDSIEDFEPVRVVEQVEPLRKLLEARRKLAELKSKVVTNDRLESLLQRIIHDADQLSRLSRETGGDAPAASQEETRS</sequence>
<dbReference type="PIRSF" id="PIRSF028301">
    <property type="entry name" value="UCP028301"/>
    <property type="match status" value="1"/>
</dbReference>